<evidence type="ECO:0000256" key="9">
    <source>
        <dbReference type="PIRSR" id="PIRSR004682-3"/>
    </source>
</evidence>
<dbReference type="GO" id="GO:0005975">
    <property type="term" value="P:carbohydrate metabolic process"/>
    <property type="evidence" value="ECO:0007669"/>
    <property type="project" value="InterPro"/>
</dbReference>
<dbReference type="InterPro" id="IPR006549">
    <property type="entry name" value="HAD-SF_hydro_IIIA"/>
</dbReference>
<dbReference type="PANTHER" id="PTHR42891">
    <property type="entry name" value="D-GLYCERO-BETA-D-MANNO-HEPTOSE-1,7-BISPHOSPHATE 7-PHOSPHATASE"/>
    <property type="match status" value="1"/>
</dbReference>
<evidence type="ECO:0000256" key="7">
    <source>
        <dbReference type="PIRNR" id="PIRNR004682"/>
    </source>
</evidence>
<evidence type="ECO:0000256" key="6">
    <source>
        <dbReference type="ARBA" id="ARBA00031828"/>
    </source>
</evidence>
<dbReference type="InterPro" id="IPR006543">
    <property type="entry name" value="Histidinol-phos"/>
</dbReference>
<dbReference type="NCBIfam" id="TIGR01662">
    <property type="entry name" value="HAD-SF-IIIA"/>
    <property type="match status" value="1"/>
</dbReference>
<comment type="cofactor">
    <cofactor evidence="10">
        <name>Mg(2+)</name>
        <dbReference type="ChEBI" id="CHEBI:18420"/>
    </cofactor>
</comment>
<evidence type="ECO:0000256" key="1">
    <source>
        <dbReference type="ARBA" id="ARBA00004496"/>
    </source>
</evidence>
<dbReference type="InterPro" id="IPR036412">
    <property type="entry name" value="HAD-like_sf"/>
</dbReference>
<feature type="site" description="Contributes to substrate recognition" evidence="9">
    <location>
        <position position="102"/>
    </location>
</feature>
<dbReference type="CDD" id="cd07503">
    <property type="entry name" value="HAD_HisB-N"/>
    <property type="match status" value="1"/>
</dbReference>
<keyword evidence="4 7" id="KW-0378">Hydrolase</keyword>
<dbReference type="InterPro" id="IPR023214">
    <property type="entry name" value="HAD_sf"/>
</dbReference>
<evidence type="ECO:0000313" key="11">
    <source>
        <dbReference type="EMBL" id="EDY19963.1"/>
    </source>
</evidence>
<feature type="binding site" evidence="10">
    <location>
        <position position="8"/>
    </location>
    <ligand>
        <name>Mg(2+)</name>
        <dbReference type="ChEBI" id="CHEBI:18420"/>
    </ligand>
</feature>
<dbReference type="NCBIfam" id="TIGR01656">
    <property type="entry name" value="Histidinol-ppas"/>
    <property type="match status" value="1"/>
</dbReference>
<dbReference type="InterPro" id="IPR004446">
    <property type="entry name" value="Heptose_bisP_phosphatase"/>
</dbReference>
<dbReference type="InParanoid" id="B4D0V1"/>
<accession>B4D0V1</accession>
<dbReference type="Gene3D" id="3.40.50.1000">
    <property type="entry name" value="HAD superfamily/HAD-like"/>
    <property type="match status" value="1"/>
</dbReference>
<dbReference type="STRING" id="497964.CfE428DRAFT_2552"/>
<dbReference type="GO" id="GO:0046872">
    <property type="term" value="F:metal ion binding"/>
    <property type="evidence" value="ECO:0007669"/>
    <property type="project" value="UniProtKB-KW"/>
</dbReference>
<dbReference type="PANTHER" id="PTHR42891:SF1">
    <property type="entry name" value="D-GLYCERO-BETA-D-MANNO-HEPTOSE-1,7-BISPHOSPHATE 7-PHOSPHATASE"/>
    <property type="match status" value="1"/>
</dbReference>
<feature type="site" description="Stabilizes the phosphoryl group" evidence="9">
    <location>
        <position position="56"/>
    </location>
</feature>
<feature type="active site" description="Nucleophile" evidence="8">
    <location>
        <position position="8"/>
    </location>
</feature>
<dbReference type="SUPFAM" id="SSF56784">
    <property type="entry name" value="HAD-like"/>
    <property type="match status" value="1"/>
</dbReference>
<dbReference type="GO" id="GO:0005737">
    <property type="term" value="C:cytoplasm"/>
    <property type="evidence" value="ECO:0007669"/>
    <property type="project" value="UniProtKB-SubCell"/>
</dbReference>
<keyword evidence="2 7" id="KW-0963">Cytoplasm</keyword>
<dbReference type="eggNOG" id="COG0241">
    <property type="taxonomic scope" value="Bacteria"/>
</dbReference>
<sequence length="176" mass="19322">MKRAVFLDRDGVINRPLVRDGKPYPPASIAEFEILPGVAEACARLKAAGWLLVVATNQPDVGRGTQRREEVEAMHAAMCGRLPFDRVEVCYDPGQGQPSEFRKPAPGMLLRAARELDIDLAQSWMIGDRWRDIDCGAAAGCRTIFIDYGYDEKLRAQPSHRAASLLEASAIVLSGV</sequence>
<dbReference type="GO" id="GO:0016791">
    <property type="term" value="F:phosphatase activity"/>
    <property type="evidence" value="ECO:0007669"/>
    <property type="project" value="InterPro"/>
</dbReference>
<organism evidence="11 12">
    <name type="scientific">Chthoniobacter flavus Ellin428</name>
    <dbReference type="NCBI Taxonomy" id="497964"/>
    <lineage>
        <taxon>Bacteria</taxon>
        <taxon>Pseudomonadati</taxon>
        <taxon>Verrucomicrobiota</taxon>
        <taxon>Spartobacteria</taxon>
        <taxon>Chthoniobacterales</taxon>
        <taxon>Chthoniobacteraceae</taxon>
        <taxon>Chthoniobacter</taxon>
    </lineage>
</organism>
<name>B4D0V1_9BACT</name>
<dbReference type="EMBL" id="ABVL01000006">
    <property type="protein sequence ID" value="EDY19963.1"/>
    <property type="molecule type" value="Genomic_DNA"/>
</dbReference>
<reference evidence="11 12" key="1">
    <citation type="journal article" date="2011" name="J. Bacteriol.">
        <title>Genome sequence of Chthoniobacter flavus Ellin428, an aerobic heterotrophic soil bacterium.</title>
        <authorList>
            <person name="Kant R."/>
            <person name="van Passel M.W."/>
            <person name="Palva A."/>
            <person name="Lucas S."/>
            <person name="Lapidus A."/>
            <person name="Glavina Del Rio T."/>
            <person name="Dalin E."/>
            <person name="Tice H."/>
            <person name="Bruce D."/>
            <person name="Goodwin L."/>
            <person name="Pitluck S."/>
            <person name="Larimer F.W."/>
            <person name="Land M.L."/>
            <person name="Hauser L."/>
            <person name="Sangwan P."/>
            <person name="de Vos W.M."/>
            <person name="Janssen P.H."/>
            <person name="Smidt H."/>
        </authorList>
    </citation>
    <scope>NUCLEOTIDE SEQUENCE [LARGE SCALE GENOMIC DNA]</scope>
    <source>
        <strain evidence="11 12">Ellin428</strain>
    </source>
</reference>
<feature type="active site" description="Proton donor" evidence="8">
    <location>
        <position position="10"/>
    </location>
</feature>
<evidence type="ECO:0000256" key="10">
    <source>
        <dbReference type="PIRSR" id="PIRSR004682-4"/>
    </source>
</evidence>
<comment type="similarity">
    <text evidence="7">Belongs to the gmhB family.</text>
</comment>
<evidence type="ECO:0000256" key="4">
    <source>
        <dbReference type="ARBA" id="ARBA00022801"/>
    </source>
</evidence>
<keyword evidence="10" id="KW-0862">Zinc</keyword>
<comment type="cofactor">
    <cofactor evidence="10">
        <name>Zn(2+)</name>
        <dbReference type="ChEBI" id="CHEBI:29105"/>
    </cofactor>
</comment>
<protein>
    <recommendedName>
        <fullName evidence="6 7">D,D-heptose 1,7-bisphosphate phosphatase</fullName>
        <ecNumber evidence="7">3.1.3.-</ecNumber>
    </recommendedName>
</protein>
<keyword evidence="10" id="KW-0460">Magnesium</keyword>
<comment type="caution">
    <text evidence="11">The sequence shown here is derived from an EMBL/GenBank/DDBJ whole genome shotgun (WGS) entry which is preliminary data.</text>
</comment>
<evidence type="ECO:0000256" key="2">
    <source>
        <dbReference type="ARBA" id="ARBA00022490"/>
    </source>
</evidence>
<keyword evidence="5 7" id="KW-0119">Carbohydrate metabolism</keyword>
<keyword evidence="3 10" id="KW-0479">Metal-binding</keyword>
<dbReference type="Proteomes" id="UP000005824">
    <property type="component" value="Unassembled WGS sequence"/>
</dbReference>
<evidence type="ECO:0000256" key="3">
    <source>
        <dbReference type="ARBA" id="ARBA00022723"/>
    </source>
</evidence>
<dbReference type="PIRSF" id="PIRSF004682">
    <property type="entry name" value="GmhB"/>
    <property type="match status" value="1"/>
</dbReference>
<feature type="binding site" evidence="10">
    <location>
        <position position="10"/>
    </location>
    <ligand>
        <name>Mg(2+)</name>
        <dbReference type="ChEBI" id="CHEBI:18420"/>
    </ligand>
</feature>
<dbReference type="RefSeq" id="WP_006979877.1">
    <property type="nucleotide sequence ID" value="NZ_ABVL01000006.1"/>
</dbReference>
<evidence type="ECO:0000313" key="12">
    <source>
        <dbReference type="Proteomes" id="UP000005824"/>
    </source>
</evidence>
<dbReference type="AlphaFoldDB" id="B4D0V1"/>
<feature type="binding site" evidence="10">
    <location>
        <position position="90"/>
    </location>
    <ligand>
        <name>Zn(2+)</name>
        <dbReference type="ChEBI" id="CHEBI:29105"/>
    </ligand>
</feature>
<proteinExistence type="inferred from homology"/>
<dbReference type="Pfam" id="PF13242">
    <property type="entry name" value="Hydrolase_like"/>
    <property type="match status" value="1"/>
</dbReference>
<evidence type="ECO:0000256" key="8">
    <source>
        <dbReference type="PIRSR" id="PIRSR004682-1"/>
    </source>
</evidence>
<feature type="site" description="Stabilizes the phosphoryl group" evidence="9">
    <location>
        <position position="103"/>
    </location>
</feature>
<dbReference type="EC" id="3.1.3.-" evidence="7"/>
<keyword evidence="12" id="KW-1185">Reference proteome</keyword>
<gene>
    <name evidence="11" type="ORF">CfE428DRAFT_2552</name>
</gene>
<feature type="binding site" evidence="10">
    <location>
        <position position="128"/>
    </location>
    <ligand>
        <name>Mg(2+)</name>
        <dbReference type="ChEBI" id="CHEBI:18420"/>
    </ligand>
</feature>
<comment type="subcellular location">
    <subcellularLocation>
        <location evidence="1 7">Cytoplasm</location>
    </subcellularLocation>
</comment>
<evidence type="ECO:0000256" key="5">
    <source>
        <dbReference type="ARBA" id="ARBA00023277"/>
    </source>
</evidence>